<feature type="transmembrane region" description="Helical" evidence="6">
    <location>
        <begin position="22"/>
        <end position="45"/>
    </location>
</feature>
<reference evidence="8 9" key="1">
    <citation type="submission" date="2013-12" db="EMBL/GenBank/DDBJ databases">
        <authorList>
            <consortium name="DOE Joint Genome Institute"/>
            <person name="Eisen J."/>
            <person name="Huntemann M."/>
            <person name="Han J."/>
            <person name="Chen A."/>
            <person name="Kyrpides N."/>
            <person name="Mavromatis K."/>
            <person name="Markowitz V."/>
            <person name="Palaniappan K."/>
            <person name="Ivanova N."/>
            <person name="Schaumberg A."/>
            <person name="Pati A."/>
            <person name="Liolios K."/>
            <person name="Nordberg H.P."/>
            <person name="Cantor M.N."/>
            <person name="Hua S.X."/>
            <person name="Woyke T."/>
        </authorList>
    </citation>
    <scope>NUCLEOTIDE SEQUENCE [LARGE SCALE GENOMIC DNA]</scope>
    <source>
        <strain evidence="9">DSM 19437</strain>
    </source>
</reference>
<comment type="subcellular location">
    <subcellularLocation>
        <location evidence="1">Cell membrane</location>
        <topology evidence="1">Multi-pass membrane protein</topology>
    </subcellularLocation>
</comment>
<dbReference type="Pfam" id="PF02687">
    <property type="entry name" value="FtsX"/>
    <property type="match status" value="1"/>
</dbReference>
<keyword evidence="3 6" id="KW-0812">Transmembrane</keyword>
<evidence type="ECO:0000256" key="3">
    <source>
        <dbReference type="ARBA" id="ARBA00022692"/>
    </source>
</evidence>
<dbReference type="HOGENOM" id="CLU_699595_0_0_10"/>
<evidence type="ECO:0000313" key="9">
    <source>
        <dbReference type="Proteomes" id="UP000003586"/>
    </source>
</evidence>
<dbReference type="EMBL" id="CP007035">
    <property type="protein sequence ID" value="AHF16512.1"/>
    <property type="molecule type" value="Genomic_DNA"/>
</dbReference>
<evidence type="ECO:0000313" key="8">
    <source>
        <dbReference type="EMBL" id="AHF16512.1"/>
    </source>
</evidence>
<sequence length="397" mass="44745">MAVSFKPIRPLLQTGTNTTSRWFSYIGLGIGVLLLLCSVQMFINIQQLLKKGSIRKDGFDFVSITKNITNETMGQPEKNLFQLSDIEEVKKQPFIAGVSPLLANDFRIQLSAGNVVPFSTDLFLEALDNDFIDTLPPSFKWQEGERNIPIILSSDFFEIYNIFAPGQGLPQLSKESAMGMPVVITCYGRDNAVNFTGRIVAFSDRVNSVLVPKNFLQWANKTFSTGNREQASRLFLKLKDVNDPQLVRYLDAKHYVVNKDKTLLGRNKIVLQGIFSALGVFGLLVVVLALLLFSFYLQLVIARSRESLQLLLTLGYSPRWLGKNVSRQFIPVYIIIVTMALLLTQLVQWAFHEFVLYNRPELSTPLNWVVLALAVLLVLLAMGTNARMVRNLLYKLA</sequence>
<organism evidence="8 9">
    <name type="scientific">Niabella soli DSM 19437</name>
    <dbReference type="NCBI Taxonomy" id="929713"/>
    <lineage>
        <taxon>Bacteria</taxon>
        <taxon>Pseudomonadati</taxon>
        <taxon>Bacteroidota</taxon>
        <taxon>Chitinophagia</taxon>
        <taxon>Chitinophagales</taxon>
        <taxon>Chitinophagaceae</taxon>
        <taxon>Niabella</taxon>
    </lineage>
</organism>
<feature type="transmembrane region" description="Helical" evidence="6">
    <location>
        <begin position="329"/>
        <end position="351"/>
    </location>
</feature>
<evidence type="ECO:0000256" key="6">
    <source>
        <dbReference type="SAM" id="Phobius"/>
    </source>
</evidence>
<name>W0F0H3_9BACT</name>
<dbReference type="STRING" id="929713.NIASO_17730"/>
<dbReference type="eggNOG" id="COG0577">
    <property type="taxonomic scope" value="Bacteria"/>
</dbReference>
<keyword evidence="4 6" id="KW-1133">Transmembrane helix</keyword>
<feature type="transmembrane region" description="Helical" evidence="6">
    <location>
        <begin position="366"/>
        <end position="386"/>
    </location>
</feature>
<dbReference type="InterPro" id="IPR003838">
    <property type="entry name" value="ABC3_permease_C"/>
</dbReference>
<dbReference type="KEGG" id="nso:NIASO_17730"/>
<keyword evidence="9" id="KW-1185">Reference proteome</keyword>
<evidence type="ECO:0000256" key="1">
    <source>
        <dbReference type="ARBA" id="ARBA00004651"/>
    </source>
</evidence>
<evidence type="ECO:0000256" key="2">
    <source>
        <dbReference type="ARBA" id="ARBA00022475"/>
    </source>
</evidence>
<feature type="transmembrane region" description="Helical" evidence="6">
    <location>
        <begin position="269"/>
        <end position="293"/>
    </location>
</feature>
<keyword evidence="2" id="KW-1003">Cell membrane</keyword>
<dbReference type="RefSeq" id="WP_008587745.1">
    <property type="nucleotide sequence ID" value="NZ_CP007035.1"/>
</dbReference>
<dbReference type="GO" id="GO:0005886">
    <property type="term" value="C:plasma membrane"/>
    <property type="evidence" value="ECO:0007669"/>
    <property type="project" value="UniProtKB-SubCell"/>
</dbReference>
<protein>
    <recommendedName>
        <fullName evidence="7">ABC3 transporter permease C-terminal domain-containing protein</fullName>
    </recommendedName>
</protein>
<proteinExistence type="predicted"/>
<dbReference type="AlphaFoldDB" id="W0F0H3"/>
<keyword evidence="5 6" id="KW-0472">Membrane</keyword>
<dbReference type="OrthoDB" id="1011751at2"/>
<evidence type="ECO:0000256" key="5">
    <source>
        <dbReference type="ARBA" id="ARBA00023136"/>
    </source>
</evidence>
<evidence type="ECO:0000256" key="4">
    <source>
        <dbReference type="ARBA" id="ARBA00022989"/>
    </source>
</evidence>
<feature type="domain" description="ABC3 transporter permease C-terminal" evidence="7">
    <location>
        <begin position="280"/>
        <end position="391"/>
    </location>
</feature>
<evidence type="ECO:0000259" key="7">
    <source>
        <dbReference type="Pfam" id="PF02687"/>
    </source>
</evidence>
<gene>
    <name evidence="8" type="ORF">NIASO_17730</name>
</gene>
<accession>W0F0H3</accession>
<dbReference type="Proteomes" id="UP000003586">
    <property type="component" value="Chromosome"/>
</dbReference>